<evidence type="ECO:0000256" key="3">
    <source>
        <dbReference type="ARBA" id="ARBA00022723"/>
    </source>
</evidence>
<dbReference type="GO" id="GO:0031419">
    <property type="term" value="F:cobalamin binding"/>
    <property type="evidence" value="ECO:0007669"/>
    <property type="project" value="InterPro"/>
</dbReference>
<evidence type="ECO:0000256" key="1">
    <source>
        <dbReference type="ARBA" id="ARBA00001966"/>
    </source>
</evidence>
<dbReference type="Gene3D" id="3.40.50.280">
    <property type="entry name" value="Cobalamin-binding domain"/>
    <property type="match status" value="1"/>
</dbReference>
<dbReference type="RefSeq" id="WP_307632425.1">
    <property type="nucleotide sequence ID" value="NZ_JAPHEH010000001.1"/>
</dbReference>
<dbReference type="Pfam" id="PF02310">
    <property type="entry name" value="B12-binding"/>
    <property type="match status" value="1"/>
</dbReference>
<keyword evidence="3" id="KW-0479">Metal-binding</keyword>
<dbReference type="PROSITE" id="PS51332">
    <property type="entry name" value="B12_BINDING"/>
    <property type="match status" value="1"/>
</dbReference>
<dbReference type="Pfam" id="PF04055">
    <property type="entry name" value="Radical_SAM"/>
    <property type="match status" value="1"/>
</dbReference>
<organism evidence="8 9">
    <name type="scientific">Thiovibrio frasassiensis</name>
    <dbReference type="NCBI Taxonomy" id="2984131"/>
    <lineage>
        <taxon>Bacteria</taxon>
        <taxon>Pseudomonadati</taxon>
        <taxon>Thermodesulfobacteriota</taxon>
        <taxon>Desulfobulbia</taxon>
        <taxon>Desulfobulbales</taxon>
        <taxon>Thiovibrionaceae</taxon>
        <taxon>Thiovibrio</taxon>
    </lineage>
</organism>
<dbReference type="SMART" id="SM00729">
    <property type="entry name" value="Elp3"/>
    <property type="match status" value="1"/>
</dbReference>
<dbReference type="InterPro" id="IPR025288">
    <property type="entry name" value="DUF4080"/>
</dbReference>
<evidence type="ECO:0000256" key="5">
    <source>
        <dbReference type="ARBA" id="ARBA00023014"/>
    </source>
</evidence>
<sequence length="566" mass="64540">MQISLITLNARYSHSCPALFHVRNVLAQGLPESSLVLHQFTINDPYYQTLLRITGDQPELICFSVYIWNAEYTLRLVGDLRRVLPEVVIILGGPEATFMGPESLPAGCAIVRGEVEGLGEDFFRDLAAKTLQSEYRAAGNPPFAMPYLEPDFAAHLENRNIYYESSRGCPFSCSYCLSSVEHGVRYRELDEVYRELAIILVHGPKIIRFVDRTFNGLPERALAIWRFLLAQPGETLFHFEIAPDLFTEEMFAFLTQVPHDRFQFEIGLQSTNPETLQAVNRKMDLARAGENIRRLVGLDNIHLHLDLILGLPYETEATFRTSLNEALAMAPHHLQMGLLKVLPGTPISRAAVEFALVSSATPPYSVLATRWLDHAQLRRLYWLGECLEAFYNNRFFRNTLNYIMKKGDEPFGFFAQLLTVCQTAGFFSLAKTQELMTRMLVELARTREDGELFCELLRFDWLVSGQRIMPPYLIAESSKEIRDYLWLHLPESLPPQYTRLTKNEFFKRGIFARFSGQLLQAVGLAESKGQSSQSGYVCFLPEQECVAGHQRQQHTVFFPEEKGKGQ</sequence>
<feature type="domain" description="B12-binding" evidence="6">
    <location>
        <begin position="1"/>
        <end position="133"/>
    </location>
</feature>
<accession>A0A9X4MH63</accession>
<dbReference type="Pfam" id="PF13311">
    <property type="entry name" value="DUF4080"/>
    <property type="match status" value="1"/>
</dbReference>
<dbReference type="InterPro" id="IPR006158">
    <property type="entry name" value="Cobalamin-bd"/>
</dbReference>
<dbReference type="GO" id="GO:0003824">
    <property type="term" value="F:catalytic activity"/>
    <property type="evidence" value="ECO:0007669"/>
    <property type="project" value="InterPro"/>
</dbReference>
<dbReference type="EMBL" id="JAPHEH010000001">
    <property type="protein sequence ID" value="MDG4475453.1"/>
    <property type="molecule type" value="Genomic_DNA"/>
</dbReference>
<dbReference type="AlphaFoldDB" id="A0A9X4MH63"/>
<keyword evidence="2" id="KW-0949">S-adenosyl-L-methionine</keyword>
<proteinExistence type="predicted"/>
<evidence type="ECO:0000256" key="4">
    <source>
        <dbReference type="ARBA" id="ARBA00023004"/>
    </source>
</evidence>
<keyword evidence="4" id="KW-0408">Iron</keyword>
<dbReference type="PANTHER" id="PTHR43409:SF16">
    <property type="entry name" value="SLR0320 PROTEIN"/>
    <property type="match status" value="1"/>
</dbReference>
<dbReference type="Proteomes" id="UP001154240">
    <property type="component" value="Unassembled WGS sequence"/>
</dbReference>
<comment type="cofactor">
    <cofactor evidence="1">
        <name>[4Fe-4S] cluster</name>
        <dbReference type="ChEBI" id="CHEBI:49883"/>
    </cofactor>
</comment>
<dbReference type="GO" id="GO:0051536">
    <property type="term" value="F:iron-sulfur cluster binding"/>
    <property type="evidence" value="ECO:0007669"/>
    <property type="project" value="UniProtKB-KW"/>
</dbReference>
<evidence type="ECO:0000313" key="9">
    <source>
        <dbReference type="Proteomes" id="UP001154240"/>
    </source>
</evidence>
<dbReference type="PROSITE" id="PS51918">
    <property type="entry name" value="RADICAL_SAM"/>
    <property type="match status" value="1"/>
</dbReference>
<feature type="domain" description="Radical SAM core" evidence="7">
    <location>
        <begin position="155"/>
        <end position="385"/>
    </location>
</feature>
<reference evidence="8" key="1">
    <citation type="journal article" date="2022" name="bioRxiv">
        <title>Thiovibrio frasassiensisgen. nov., sp. nov., an autotrophic, elemental sulfur disproportionating bacterium isolated from sulfidic karst sediment, and proposal of Thiovibrionaceae fam. nov.</title>
        <authorList>
            <person name="Aronson H."/>
            <person name="Thomas C."/>
            <person name="Bhattacharyya M."/>
            <person name="Eckstein S."/>
            <person name="Jensen S."/>
            <person name="Barco R."/>
            <person name="Macalady J."/>
            <person name="Amend J."/>
        </authorList>
    </citation>
    <scope>NUCLEOTIDE SEQUENCE</scope>
    <source>
        <strain evidence="8">RS19-109</strain>
    </source>
</reference>
<dbReference type="SFLD" id="SFLDG01082">
    <property type="entry name" value="B12-binding_domain_containing"/>
    <property type="match status" value="1"/>
</dbReference>
<dbReference type="GO" id="GO:0005829">
    <property type="term" value="C:cytosol"/>
    <property type="evidence" value="ECO:0007669"/>
    <property type="project" value="TreeGrafter"/>
</dbReference>
<dbReference type="InterPro" id="IPR007197">
    <property type="entry name" value="rSAM"/>
</dbReference>
<protein>
    <submittedName>
        <fullName evidence="8">DUF4080 domain-containing protein</fullName>
    </submittedName>
</protein>
<dbReference type="InterPro" id="IPR058240">
    <property type="entry name" value="rSAM_sf"/>
</dbReference>
<name>A0A9X4MH63_9BACT</name>
<evidence type="ECO:0000259" key="7">
    <source>
        <dbReference type="PROSITE" id="PS51918"/>
    </source>
</evidence>
<dbReference type="SUPFAM" id="SSF102114">
    <property type="entry name" value="Radical SAM enzymes"/>
    <property type="match status" value="1"/>
</dbReference>
<dbReference type="InterPro" id="IPR023404">
    <property type="entry name" value="rSAM_horseshoe"/>
</dbReference>
<gene>
    <name evidence="8" type="ORF">OLX77_04680</name>
</gene>
<evidence type="ECO:0000313" key="8">
    <source>
        <dbReference type="EMBL" id="MDG4475453.1"/>
    </source>
</evidence>
<dbReference type="InterPro" id="IPR051198">
    <property type="entry name" value="BchE-like"/>
</dbReference>
<evidence type="ECO:0000259" key="6">
    <source>
        <dbReference type="PROSITE" id="PS51332"/>
    </source>
</evidence>
<keyword evidence="9" id="KW-1185">Reference proteome</keyword>
<dbReference type="SFLD" id="SFLDS00029">
    <property type="entry name" value="Radical_SAM"/>
    <property type="match status" value="1"/>
</dbReference>
<dbReference type="PANTHER" id="PTHR43409">
    <property type="entry name" value="ANAEROBIC MAGNESIUM-PROTOPORPHYRIN IX MONOMETHYL ESTER CYCLASE-RELATED"/>
    <property type="match status" value="1"/>
</dbReference>
<reference evidence="8" key="2">
    <citation type="submission" date="2022-10" db="EMBL/GenBank/DDBJ databases">
        <authorList>
            <person name="Aronson H.S."/>
        </authorList>
    </citation>
    <scope>NUCLEOTIDE SEQUENCE</scope>
    <source>
        <strain evidence="8">RS19-109</strain>
    </source>
</reference>
<evidence type="ECO:0000256" key="2">
    <source>
        <dbReference type="ARBA" id="ARBA00022691"/>
    </source>
</evidence>
<dbReference type="GO" id="GO:0046872">
    <property type="term" value="F:metal ion binding"/>
    <property type="evidence" value="ECO:0007669"/>
    <property type="project" value="UniProtKB-KW"/>
</dbReference>
<dbReference type="Gene3D" id="3.80.30.20">
    <property type="entry name" value="tm_1862 like domain"/>
    <property type="match status" value="1"/>
</dbReference>
<dbReference type="InterPro" id="IPR006638">
    <property type="entry name" value="Elp3/MiaA/NifB-like_rSAM"/>
</dbReference>
<comment type="caution">
    <text evidence="8">The sequence shown here is derived from an EMBL/GenBank/DDBJ whole genome shotgun (WGS) entry which is preliminary data.</text>
</comment>
<keyword evidence="5" id="KW-0411">Iron-sulfur</keyword>